<dbReference type="AlphaFoldDB" id="A0AAV0M8X0"/>
<dbReference type="Proteomes" id="UP001154282">
    <property type="component" value="Unassembled WGS sequence"/>
</dbReference>
<evidence type="ECO:0000256" key="1">
    <source>
        <dbReference type="SAM" id="MobiDB-lite"/>
    </source>
</evidence>
<dbReference type="InterPro" id="IPR027417">
    <property type="entry name" value="P-loop_NTPase"/>
</dbReference>
<accession>A0AAV0M8X0</accession>
<evidence type="ECO:0000313" key="2">
    <source>
        <dbReference type="EMBL" id="CAI0442459.1"/>
    </source>
</evidence>
<comment type="caution">
    <text evidence="2">The sequence shown here is derived from an EMBL/GenBank/DDBJ whole genome shotgun (WGS) entry which is preliminary data.</text>
</comment>
<evidence type="ECO:0000313" key="3">
    <source>
        <dbReference type="Proteomes" id="UP001154282"/>
    </source>
</evidence>
<feature type="region of interest" description="Disordered" evidence="1">
    <location>
        <begin position="1"/>
        <end position="29"/>
    </location>
</feature>
<protein>
    <submittedName>
        <fullName evidence="2">Uncharacterized protein</fullName>
    </submittedName>
</protein>
<dbReference type="Gene3D" id="3.40.50.300">
    <property type="entry name" value="P-loop containing nucleotide triphosphate hydrolases"/>
    <property type="match status" value="1"/>
</dbReference>
<keyword evidence="3" id="KW-1185">Reference proteome</keyword>
<reference evidence="2" key="1">
    <citation type="submission" date="2022-08" db="EMBL/GenBank/DDBJ databases">
        <authorList>
            <person name="Gutierrez-Valencia J."/>
        </authorList>
    </citation>
    <scope>NUCLEOTIDE SEQUENCE</scope>
</reference>
<feature type="compositionally biased region" description="Basic residues" evidence="1">
    <location>
        <begin position="10"/>
        <end position="19"/>
    </location>
</feature>
<gene>
    <name evidence="2" type="ORF">LITE_LOCUS27262</name>
</gene>
<dbReference type="EMBL" id="CAMGYJ010000007">
    <property type="protein sequence ID" value="CAI0442459.1"/>
    <property type="molecule type" value="Genomic_DNA"/>
</dbReference>
<name>A0AAV0M8X0_9ROSI</name>
<organism evidence="2 3">
    <name type="scientific">Linum tenue</name>
    <dbReference type="NCBI Taxonomy" id="586396"/>
    <lineage>
        <taxon>Eukaryota</taxon>
        <taxon>Viridiplantae</taxon>
        <taxon>Streptophyta</taxon>
        <taxon>Embryophyta</taxon>
        <taxon>Tracheophyta</taxon>
        <taxon>Spermatophyta</taxon>
        <taxon>Magnoliopsida</taxon>
        <taxon>eudicotyledons</taxon>
        <taxon>Gunneridae</taxon>
        <taxon>Pentapetalae</taxon>
        <taxon>rosids</taxon>
        <taxon>fabids</taxon>
        <taxon>Malpighiales</taxon>
        <taxon>Linaceae</taxon>
        <taxon>Linum</taxon>
    </lineage>
</organism>
<proteinExistence type="predicted"/>
<sequence length="178" mass="19568">MAKGDDAVARKKNKSRRKKMDNDTSSSAVSVRVVLLPSLPPKNAGSPGSAASVSGKDILERSGSSCTIEQIAWMVSIAADSITSKEKGLSFTSPFLLFQFFLCHPRERPYSLKSCEPEFLVSTPERLLELVSLKAINISDVSFLVVDGARVSFQRWKHRGCTFNQETDFCKLSCCGVR</sequence>